<organism evidence="3 4">
    <name type="scientific">Oleispira antarctica RB-8</name>
    <dbReference type="NCBI Taxonomy" id="698738"/>
    <lineage>
        <taxon>Bacteria</taxon>
        <taxon>Pseudomonadati</taxon>
        <taxon>Pseudomonadota</taxon>
        <taxon>Gammaproteobacteria</taxon>
        <taxon>Oceanospirillales</taxon>
        <taxon>Oceanospirillaceae</taxon>
        <taxon>Oleispira</taxon>
    </lineage>
</organism>
<feature type="compositionally biased region" description="Low complexity" evidence="2">
    <location>
        <begin position="61"/>
        <end position="72"/>
    </location>
</feature>
<feature type="coiled-coil region" evidence="1">
    <location>
        <begin position="16"/>
        <end position="50"/>
    </location>
</feature>
<evidence type="ECO:0000313" key="4">
    <source>
        <dbReference type="Proteomes" id="UP000032749"/>
    </source>
</evidence>
<dbReference type="EMBL" id="FO203512">
    <property type="protein sequence ID" value="CCK75656.1"/>
    <property type="molecule type" value="Genomic_DNA"/>
</dbReference>
<evidence type="ECO:0000256" key="2">
    <source>
        <dbReference type="SAM" id="MobiDB-lite"/>
    </source>
</evidence>
<evidence type="ECO:0000313" key="3">
    <source>
        <dbReference type="EMBL" id="CCK75656.1"/>
    </source>
</evidence>
<gene>
    <name evidence="3" type="ORF">OLEAN_C14800</name>
</gene>
<dbReference type="STRING" id="698738.OLEAN_C14800"/>
<keyword evidence="1" id="KW-0175">Coiled coil</keyword>
<dbReference type="InterPro" id="IPR007236">
    <property type="entry name" value="SlyX"/>
</dbReference>
<name>R4YLK0_OLEAN</name>
<dbReference type="Pfam" id="PF04102">
    <property type="entry name" value="SlyX"/>
    <property type="match status" value="1"/>
</dbReference>
<dbReference type="PANTHER" id="PTHR36508">
    <property type="entry name" value="PROTEIN SLYX"/>
    <property type="match status" value="1"/>
</dbReference>
<dbReference type="KEGG" id="oai:OLEAN_C14800"/>
<dbReference type="HOGENOM" id="CLU_180796_4_2_6"/>
<reference evidence="3 4" key="1">
    <citation type="journal article" date="2013" name="Nat. Commun.">
        <title>Genome sequence and functional genomic analysis of the oil-degrading bacterium Oleispira antarctica.</title>
        <authorList>
            <person name="Kube M."/>
            <person name="Chernikova T.N."/>
            <person name="Al-Ramahi Y."/>
            <person name="Beloqui A."/>
            <person name="Lopez-Cortez N."/>
            <person name="Guazzaroni M.E."/>
            <person name="Heipieper H.J."/>
            <person name="Klages S."/>
            <person name="Kotsyurbenko O.R."/>
            <person name="Langer I."/>
            <person name="Nechitaylo T.Y."/>
            <person name="Lunsdorf H."/>
            <person name="Fernandez M."/>
            <person name="Juarez S."/>
            <person name="Ciordia S."/>
            <person name="Singer A."/>
            <person name="Kagan O."/>
            <person name="Egorova O."/>
            <person name="Petit P.A."/>
            <person name="Stogios P."/>
            <person name="Kim Y."/>
            <person name="Tchigvintsev A."/>
            <person name="Flick R."/>
            <person name="Denaro R."/>
            <person name="Genovese M."/>
            <person name="Albar J.P."/>
            <person name="Reva O.N."/>
            <person name="Martinez-Gomariz M."/>
            <person name="Tran H."/>
            <person name="Ferrer M."/>
            <person name="Savchenko A."/>
            <person name="Yakunin A.F."/>
            <person name="Yakimov M.M."/>
            <person name="Golyshina O.V."/>
            <person name="Reinhardt R."/>
            <person name="Golyshin P.N."/>
        </authorList>
    </citation>
    <scope>NUCLEOTIDE SEQUENCE [LARGE SCALE GENOMIC DNA]</scope>
</reference>
<feature type="region of interest" description="Disordered" evidence="2">
    <location>
        <begin position="61"/>
        <end position="81"/>
    </location>
</feature>
<evidence type="ECO:0000256" key="1">
    <source>
        <dbReference type="SAM" id="Coils"/>
    </source>
</evidence>
<dbReference type="Proteomes" id="UP000032749">
    <property type="component" value="Chromosome"/>
</dbReference>
<protein>
    <submittedName>
        <fullName evidence="3">SlyX family protein</fullName>
    </submittedName>
</protein>
<dbReference type="PANTHER" id="PTHR36508:SF1">
    <property type="entry name" value="PROTEIN SLYX"/>
    <property type="match status" value="1"/>
</dbReference>
<proteinExistence type="predicted"/>
<dbReference type="Gene3D" id="1.20.5.300">
    <property type="match status" value="1"/>
</dbReference>
<accession>R4YLK0</accession>
<dbReference type="OrthoDB" id="5771733at2"/>
<dbReference type="AlphaFoldDB" id="R4YLK0"/>
<sequence>MSFEHNNEQSNEQKQIEQLETKVAYLEHHIEQLNDAMVELQLDNKTAKDALKYLYQQVQSIGGSQGSQNSGSFIEPPPPHY</sequence>
<keyword evidence="4" id="KW-1185">Reference proteome</keyword>